<dbReference type="InParanoid" id="D8T408"/>
<sequence length="199" mass="23089">MGTLKLSSKKDESSQAPASPTPERIPFHFRGEREGKRQRRAKHVSKHAHEDAQLAQLTRTLNKRKTFVFHEKHLFQKWREHAFGNDHHVPRLEGLDVQDVARVNKPDLHDSFHDEDELRCSEVVMQRDRASDSQFGSGDGEVHGVKRKFAEESRVAFQEGSSLGVNLDQMNRQRKKRRREEPGLEAIWSRGTRGMMVEF</sequence>
<evidence type="ECO:0000313" key="2">
    <source>
        <dbReference type="EMBL" id="EFJ08579.1"/>
    </source>
</evidence>
<dbReference type="Proteomes" id="UP000001514">
    <property type="component" value="Unassembled WGS sequence"/>
</dbReference>
<evidence type="ECO:0000256" key="1">
    <source>
        <dbReference type="SAM" id="MobiDB-lite"/>
    </source>
</evidence>
<dbReference type="KEGG" id="smo:SELMODRAFT_428792"/>
<reference evidence="2 3" key="1">
    <citation type="journal article" date="2011" name="Science">
        <title>The Selaginella genome identifies genetic changes associated with the evolution of vascular plants.</title>
        <authorList>
            <person name="Banks J.A."/>
            <person name="Nishiyama T."/>
            <person name="Hasebe M."/>
            <person name="Bowman J.L."/>
            <person name="Gribskov M."/>
            <person name="dePamphilis C."/>
            <person name="Albert V.A."/>
            <person name="Aono N."/>
            <person name="Aoyama T."/>
            <person name="Ambrose B.A."/>
            <person name="Ashton N.W."/>
            <person name="Axtell M.J."/>
            <person name="Barker E."/>
            <person name="Barker M.S."/>
            <person name="Bennetzen J.L."/>
            <person name="Bonawitz N.D."/>
            <person name="Chapple C."/>
            <person name="Cheng C."/>
            <person name="Correa L.G."/>
            <person name="Dacre M."/>
            <person name="DeBarry J."/>
            <person name="Dreyer I."/>
            <person name="Elias M."/>
            <person name="Engstrom E.M."/>
            <person name="Estelle M."/>
            <person name="Feng L."/>
            <person name="Finet C."/>
            <person name="Floyd S.K."/>
            <person name="Frommer W.B."/>
            <person name="Fujita T."/>
            <person name="Gramzow L."/>
            <person name="Gutensohn M."/>
            <person name="Harholt J."/>
            <person name="Hattori M."/>
            <person name="Heyl A."/>
            <person name="Hirai T."/>
            <person name="Hiwatashi Y."/>
            <person name="Ishikawa M."/>
            <person name="Iwata M."/>
            <person name="Karol K.G."/>
            <person name="Koehler B."/>
            <person name="Kolukisaoglu U."/>
            <person name="Kubo M."/>
            <person name="Kurata T."/>
            <person name="Lalonde S."/>
            <person name="Li K."/>
            <person name="Li Y."/>
            <person name="Litt A."/>
            <person name="Lyons E."/>
            <person name="Manning G."/>
            <person name="Maruyama T."/>
            <person name="Michael T.P."/>
            <person name="Mikami K."/>
            <person name="Miyazaki S."/>
            <person name="Morinaga S."/>
            <person name="Murata T."/>
            <person name="Mueller-Roeber B."/>
            <person name="Nelson D.R."/>
            <person name="Obara M."/>
            <person name="Oguri Y."/>
            <person name="Olmstead R.G."/>
            <person name="Onodera N."/>
            <person name="Petersen B.L."/>
            <person name="Pils B."/>
            <person name="Prigge M."/>
            <person name="Rensing S.A."/>
            <person name="Riano-Pachon D.M."/>
            <person name="Roberts A.W."/>
            <person name="Sato Y."/>
            <person name="Scheller H.V."/>
            <person name="Schulz B."/>
            <person name="Schulz C."/>
            <person name="Shakirov E.V."/>
            <person name="Shibagaki N."/>
            <person name="Shinohara N."/>
            <person name="Shippen D.E."/>
            <person name="Soerensen I."/>
            <person name="Sotooka R."/>
            <person name="Sugimoto N."/>
            <person name="Sugita M."/>
            <person name="Sumikawa N."/>
            <person name="Tanurdzic M."/>
            <person name="Theissen G."/>
            <person name="Ulvskov P."/>
            <person name="Wakazuki S."/>
            <person name="Weng J.K."/>
            <person name="Willats W.W."/>
            <person name="Wipf D."/>
            <person name="Wolf P.G."/>
            <person name="Yang L."/>
            <person name="Zimmer A.D."/>
            <person name="Zhu Q."/>
            <person name="Mitros T."/>
            <person name="Hellsten U."/>
            <person name="Loque D."/>
            <person name="Otillar R."/>
            <person name="Salamov A."/>
            <person name="Schmutz J."/>
            <person name="Shapiro H."/>
            <person name="Lindquist E."/>
            <person name="Lucas S."/>
            <person name="Rokhsar D."/>
            <person name="Grigoriev I.V."/>
        </authorList>
    </citation>
    <scope>NUCLEOTIDE SEQUENCE [LARGE SCALE GENOMIC DNA]</scope>
</reference>
<name>D8T408_SELML</name>
<dbReference type="HOGENOM" id="CLU_1374280_0_0_1"/>
<dbReference type="AlphaFoldDB" id="D8T408"/>
<accession>D8T408</accession>
<evidence type="ECO:0000313" key="3">
    <source>
        <dbReference type="Proteomes" id="UP000001514"/>
    </source>
</evidence>
<dbReference type="EMBL" id="GL377672">
    <property type="protein sequence ID" value="EFJ08579.1"/>
    <property type="molecule type" value="Genomic_DNA"/>
</dbReference>
<keyword evidence="3" id="KW-1185">Reference proteome</keyword>
<dbReference type="Gramene" id="EFJ08579">
    <property type="protein sequence ID" value="EFJ08579"/>
    <property type="gene ID" value="SELMODRAFT_428792"/>
</dbReference>
<feature type="compositionally biased region" description="Basic residues" evidence="1">
    <location>
        <begin position="36"/>
        <end position="46"/>
    </location>
</feature>
<gene>
    <name evidence="2" type="ORF">SELMODRAFT_428792</name>
</gene>
<feature type="compositionally biased region" description="Basic and acidic residues" evidence="1">
    <location>
        <begin position="25"/>
        <end position="35"/>
    </location>
</feature>
<proteinExistence type="predicted"/>
<protein>
    <submittedName>
        <fullName evidence="2">Uncharacterized protein</fullName>
    </submittedName>
</protein>
<feature type="region of interest" description="Disordered" evidence="1">
    <location>
        <begin position="166"/>
        <end position="186"/>
    </location>
</feature>
<organism evidence="3">
    <name type="scientific">Selaginella moellendorffii</name>
    <name type="common">Spikemoss</name>
    <dbReference type="NCBI Taxonomy" id="88036"/>
    <lineage>
        <taxon>Eukaryota</taxon>
        <taxon>Viridiplantae</taxon>
        <taxon>Streptophyta</taxon>
        <taxon>Embryophyta</taxon>
        <taxon>Tracheophyta</taxon>
        <taxon>Lycopodiopsida</taxon>
        <taxon>Selaginellales</taxon>
        <taxon>Selaginellaceae</taxon>
        <taxon>Selaginella</taxon>
    </lineage>
</organism>
<feature type="region of interest" description="Disordered" evidence="1">
    <location>
        <begin position="1"/>
        <end position="51"/>
    </location>
</feature>